<name>A0ABP8P1Z8_9MICO</name>
<dbReference type="PANTHER" id="PTHR43546">
    <property type="entry name" value="UPF0173 METAL-DEPENDENT HYDROLASE MJ1163-RELATED"/>
    <property type="match status" value="1"/>
</dbReference>
<dbReference type="Pfam" id="PF12706">
    <property type="entry name" value="Lactamase_B_2"/>
    <property type="match status" value="1"/>
</dbReference>
<accession>A0ABP8P1Z8</accession>
<evidence type="ECO:0000313" key="4">
    <source>
        <dbReference type="Proteomes" id="UP001500731"/>
    </source>
</evidence>
<dbReference type="InterPro" id="IPR001279">
    <property type="entry name" value="Metallo-B-lactamas"/>
</dbReference>
<evidence type="ECO:0000256" key="1">
    <source>
        <dbReference type="ARBA" id="ARBA00022801"/>
    </source>
</evidence>
<dbReference type="SUPFAM" id="SSF56281">
    <property type="entry name" value="Metallo-hydrolase/oxidoreductase"/>
    <property type="match status" value="1"/>
</dbReference>
<dbReference type="Gene3D" id="3.60.15.10">
    <property type="entry name" value="Ribonuclease Z/Hydroxyacylglutathione hydrolase-like"/>
    <property type="match status" value="1"/>
</dbReference>
<dbReference type="PANTHER" id="PTHR43546:SF9">
    <property type="entry name" value="L-ASCORBATE-6-PHOSPHATE LACTONASE ULAG-RELATED"/>
    <property type="match status" value="1"/>
</dbReference>
<organism evidence="3 4">
    <name type="scientific">Microbacterium panaciterrae</name>
    <dbReference type="NCBI Taxonomy" id="985759"/>
    <lineage>
        <taxon>Bacteria</taxon>
        <taxon>Bacillati</taxon>
        <taxon>Actinomycetota</taxon>
        <taxon>Actinomycetes</taxon>
        <taxon>Micrococcales</taxon>
        <taxon>Microbacteriaceae</taxon>
        <taxon>Microbacterium</taxon>
    </lineage>
</organism>
<evidence type="ECO:0000313" key="3">
    <source>
        <dbReference type="EMBL" id="GAA4478347.1"/>
    </source>
</evidence>
<dbReference type="InterPro" id="IPR036866">
    <property type="entry name" value="RibonucZ/Hydroxyglut_hydro"/>
</dbReference>
<proteinExistence type="predicted"/>
<gene>
    <name evidence="3" type="ORF">GCM10023171_02350</name>
</gene>
<keyword evidence="1" id="KW-0378">Hydrolase</keyword>
<dbReference type="Proteomes" id="UP001500731">
    <property type="component" value="Unassembled WGS sequence"/>
</dbReference>
<keyword evidence="4" id="KW-1185">Reference proteome</keyword>
<reference evidence="4" key="1">
    <citation type="journal article" date="2019" name="Int. J. Syst. Evol. Microbiol.">
        <title>The Global Catalogue of Microorganisms (GCM) 10K type strain sequencing project: providing services to taxonomists for standard genome sequencing and annotation.</title>
        <authorList>
            <consortium name="The Broad Institute Genomics Platform"/>
            <consortium name="The Broad Institute Genome Sequencing Center for Infectious Disease"/>
            <person name="Wu L."/>
            <person name="Ma J."/>
        </authorList>
    </citation>
    <scope>NUCLEOTIDE SEQUENCE [LARGE SCALE GENOMIC DNA]</scope>
    <source>
        <strain evidence="4">JCM 17839</strain>
    </source>
</reference>
<feature type="domain" description="Metallo-beta-lactamase" evidence="2">
    <location>
        <begin position="34"/>
        <end position="223"/>
    </location>
</feature>
<evidence type="ECO:0000259" key="2">
    <source>
        <dbReference type="Pfam" id="PF12706"/>
    </source>
</evidence>
<sequence length="261" mass="27297">MTESTTPARTAPARTVTLTLVGGPTVVLDYAGVRLLTDPTFDAPRTYAGGIPLHKLTGPALLPDEIGDVDAVLLSHDQHPDNLDESGRAFLPRAGVVLSTPEAAARVEGVTGLAPWQTHRLGQVEVTAVPALHGPEGAEALSGTVTGFVLTSPGQPVVYVSGDNASVGLVAEIAGRIGRIDIAVLFAGAANVGRFGDADLTLNARTAVEATRVLGDAVIVPVHAEGWHHFTETRDRLVREFGYAELDHRLRVPEAAVPLVL</sequence>
<dbReference type="EMBL" id="BAABGP010000003">
    <property type="protein sequence ID" value="GAA4478347.1"/>
    <property type="molecule type" value="Genomic_DNA"/>
</dbReference>
<dbReference type="RefSeq" id="WP_345183500.1">
    <property type="nucleotide sequence ID" value="NZ_BAABGP010000003.1"/>
</dbReference>
<dbReference type="InterPro" id="IPR050114">
    <property type="entry name" value="UPF0173_UPF0282_UlaG_hydrolase"/>
</dbReference>
<comment type="caution">
    <text evidence="3">The sequence shown here is derived from an EMBL/GenBank/DDBJ whole genome shotgun (WGS) entry which is preliminary data.</text>
</comment>
<protein>
    <submittedName>
        <fullName evidence="3">MBL fold metallo-hydrolase</fullName>
    </submittedName>
</protein>